<feature type="domain" description="Acyclic terpene utilisation N-terminal" evidence="1">
    <location>
        <begin position="11"/>
        <end position="448"/>
    </location>
</feature>
<dbReference type="Proteomes" id="UP000001680">
    <property type="component" value="Chromosome 1"/>
</dbReference>
<dbReference type="Pfam" id="PF07287">
    <property type="entry name" value="AtuA"/>
    <property type="match status" value="1"/>
</dbReference>
<protein>
    <recommendedName>
        <fullName evidence="1">Acyclic terpene utilisation N-terminal domain-containing protein</fullName>
    </recommendedName>
</protein>
<dbReference type="InterPro" id="IPR010839">
    <property type="entry name" value="AtuA_N"/>
</dbReference>
<accession>B1YNE4</accession>
<evidence type="ECO:0000313" key="3">
    <source>
        <dbReference type="Proteomes" id="UP000001680"/>
    </source>
</evidence>
<dbReference type="AlphaFoldDB" id="B1YNE4"/>
<dbReference type="HOGENOM" id="CLU_012617_1_1_4"/>
<sequence>MTAKPPHERRVRIGAGAGYSGDRIEPAVELAEHGQLDYLVFECLAERTIAIAQQARRKDPSLGYDPLLDARMQAVLPVAAAKGVRIVSNMGAANPRAAARRTAQIARSLGLAELKVAAVEGDDVLDVVLRGALRFEESGDEVAAYRERIVSANAYLGAAPIVDALAAGADVVLTGRVADPSLFAAPLIHAFGWRLDDWDTLGAATVVGHLLECAGQVTGGYFADPGYKDVPDLARLGFPIGEVAADGSVVITKVPHAGGRVSAATCKEQLLYEIHDPAHYLQPDVVADFTRVAVVEEAPDRVRVTGGRGTARPDTLKVSVAYVDGHIGEGQISYGGPGALARARLALDIVRERLALTGVAATELRFDLIGVDALYGDATPAVRGEPAEVRVRVAGRATTADEAARIGNEVETLYTNGPAGGGGAFKSTREVIAVQSVLLPRAAVTPSFSFVEA</sequence>
<dbReference type="KEGG" id="bac:BamMC406_1271"/>
<evidence type="ECO:0000313" key="2">
    <source>
        <dbReference type="EMBL" id="ACB63762.1"/>
    </source>
</evidence>
<dbReference type="PANTHER" id="PTHR47472">
    <property type="entry name" value="PROPIONYL-COA CARBOXYLASE"/>
    <property type="match status" value="1"/>
</dbReference>
<evidence type="ECO:0000259" key="1">
    <source>
        <dbReference type="Pfam" id="PF07287"/>
    </source>
</evidence>
<gene>
    <name evidence="2" type="ordered locus">BamMC406_1271</name>
</gene>
<dbReference type="EMBL" id="CP001025">
    <property type="protein sequence ID" value="ACB63762.1"/>
    <property type="molecule type" value="Genomic_DNA"/>
</dbReference>
<proteinExistence type="predicted"/>
<organism evidence="2 3">
    <name type="scientific">Burkholderia ambifaria (strain MC40-6)</name>
    <dbReference type="NCBI Taxonomy" id="398577"/>
    <lineage>
        <taxon>Bacteria</taxon>
        <taxon>Pseudomonadati</taxon>
        <taxon>Pseudomonadota</taxon>
        <taxon>Betaproteobacteria</taxon>
        <taxon>Burkholderiales</taxon>
        <taxon>Burkholderiaceae</taxon>
        <taxon>Burkholderia</taxon>
        <taxon>Burkholderia cepacia complex</taxon>
    </lineage>
</organism>
<reference evidence="3" key="1">
    <citation type="submission" date="2008-04" db="EMBL/GenBank/DDBJ databases">
        <title>Complete sequence of chromosome 1 of Burkholderia ambifaria MC40-6.</title>
        <authorList>
            <person name="Copeland A."/>
            <person name="Lucas S."/>
            <person name="Lapidus A."/>
            <person name="Glavina del Rio T."/>
            <person name="Dalin E."/>
            <person name="Tice H."/>
            <person name="Pitluck S."/>
            <person name="Chain P."/>
            <person name="Malfatti S."/>
            <person name="Shin M."/>
            <person name="Vergez L."/>
            <person name="Lang D."/>
            <person name="Schmutz J."/>
            <person name="Larimer F."/>
            <person name="Land M."/>
            <person name="Hauser L."/>
            <person name="Kyrpides N."/>
            <person name="Lykidis A."/>
            <person name="Ramette A."/>
            <person name="Konstantinidis K."/>
            <person name="Tiedje J."/>
            <person name="Richardson P."/>
        </authorList>
    </citation>
    <scope>NUCLEOTIDE SEQUENCE [LARGE SCALE GENOMIC DNA]</scope>
    <source>
        <strain evidence="3">MC40-6</strain>
    </source>
</reference>
<dbReference type="PANTHER" id="PTHR47472:SF1">
    <property type="entry name" value="DUF1446-DOMAIN-CONTAINING PROTEIN"/>
    <property type="match status" value="1"/>
</dbReference>
<dbReference type="OrthoDB" id="9763456at2"/>
<name>B1YNE4_BURA4</name>
<dbReference type="RefSeq" id="WP_012363620.1">
    <property type="nucleotide sequence ID" value="NC_010551.1"/>
</dbReference>